<dbReference type="EMBL" id="LVWI01000037">
    <property type="protein sequence ID" value="OKP86682.1"/>
    <property type="molecule type" value="Genomic_DNA"/>
</dbReference>
<feature type="transmembrane region" description="Helical" evidence="1">
    <location>
        <begin position="33"/>
        <end position="50"/>
    </location>
</feature>
<dbReference type="RefSeq" id="WP_074107514.1">
    <property type="nucleotide sequence ID" value="NZ_LVWI01000037.1"/>
</dbReference>
<feature type="transmembrane region" description="Helical" evidence="1">
    <location>
        <begin position="70"/>
        <end position="91"/>
    </location>
</feature>
<keyword evidence="1" id="KW-1133">Transmembrane helix</keyword>
<keyword evidence="1" id="KW-0472">Membrane</keyword>
<gene>
    <name evidence="2" type="ORF">A3844_11730</name>
</gene>
<keyword evidence="3" id="KW-1185">Reference proteome</keyword>
<evidence type="ECO:0000313" key="3">
    <source>
        <dbReference type="Proteomes" id="UP000186058"/>
    </source>
</evidence>
<evidence type="ECO:0000256" key="1">
    <source>
        <dbReference type="SAM" id="Phobius"/>
    </source>
</evidence>
<accession>A0ABX3ENB6</accession>
<comment type="caution">
    <text evidence="2">The sequence shown here is derived from an EMBL/GenBank/DDBJ whole genome shotgun (WGS) entry which is preliminary data.</text>
</comment>
<name>A0ABX3ENB6_9BACL</name>
<keyword evidence="1" id="KW-0812">Transmembrane</keyword>
<evidence type="ECO:0000313" key="2">
    <source>
        <dbReference type="EMBL" id="OKP86682.1"/>
    </source>
</evidence>
<dbReference type="Proteomes" id="UP000186058">
    <property type="component" value="Unassembled WGS sequence"/>
</dbReference>
<sequence>MKTRNTIRICLALLLILLDLGVYMKYSGFERRVLLVELTVDIVVSYLLLVEYTLAVRRNQALLNTLWKKILGSLFTLFAYLLLLITAINIYQLSVDALVMGYSTEDAAVVERLSQYRASDKVKVVIDGEEHTYTLPPSYTEVRPMHSYQVHIFHKSKLLIAVKPLSN</sequence>
<organism evidence="2 3">
    <name type="scientific">Paenibacillus helianthi</name>
    <dbReference type="NCBI Taxonomy" id="1349432"/>
    <lineage>
        <taxon>Bacteria</taxon>
        <taxon>Bacillati</taxon>
        <taxon>Bacillota</taxon>
        <taxon>Bacilli</taxon>
        <taxon>Bacillales</taxon>
        <taxon>Paenibacillaceae</taxon>
        <taxon>Paenibacillus</taxon>
    </lineage>
</organism>
<proteinExistence type="predicted"/>
<reference evidence="2 3" key="1">
    <citation type="submission" date="2016-03" db="EMBL/GenBank/DDBJ databases">
        <authorList>
            <person name="Sant'Anna F.H."/>
            <person name="Ambrosini A."/>
            <person name="Souza R."/>
            <person name="Bach E."/>
            <person name="Fernandes G."/>
            <person name="Balsanelli E."/>
            <person name="Baura V.A."/>
            <person name="Souza E.M."/>
            <person name="Passaglia L."/>
        </authorList>
    </citation>
    <scope>NUCLEOTIDE SEQUENCE [LARGE SCALE GENOMIC DNA]</scope>
    <source>
        <strain evidence="2 3">P26E</strain>
    </source>
</reference>
<protein>
    <submittedName>
        <fullName evidence="2">Uncharacterized protein</fullName>
    </submittedName>
</protein>
<feature type="transmembrane region" description="Helical" evidence="1">
    <location>
        <begin position="6"/>
        <end position="26"/>
    </location>
</feature>